<name>A0A2S6IWV9_9ACTN</name>
<comment type="caution">
    <text evidence="2">The sequence shown here is derived from an EMBL/GenBank/DDBJ whole genome shotgun (WGS) entry which is preliminary data.</text>
</comment>
<dbReference type="EMBL" id="PTJD01000001">
    <property type="protein sequence ID" value="PPK98766.1"/>
    <property type="molecule type" value="Genomic_DNA"/>
</dbReference>
<proteinExistence type="predicted"/>
<organism evidence="2 3">
    <name type="scientific">Kineococcus xinjiangensis</name>
    <dbReference type="NCBI Taxonomy" id="512762"/>
    <lineage>
        <taxon>Bacteria</taxon>
        <taxon>Bacillati</taxon>
        <taxon>Actinomycetota</taxon>
        <taxon>Actinomycetes</taxon>
        <taxon>Kineosporiales</taxon>
        <taxon>Kineosporiaceae</taxon>
        <taxon>Kineococcus</taxon>
    </lineage>
</organism>
<feature type="region of interest" description="Disordered" evidence="1">
    <location>
        <begin position="1"/>
        <end position="27"/>
    </location>
</feature>
<evidence type="ECO:0000256" key="1">
    <source>
        <dbReference type="SAM" id="MobiDB-lite"/>
    </source>
</evidence>
<dbReference type="AlphaFoldDB" id="A0A2S6IWV9"/>
<evidence type="ECO:0000313" key="2">
    <source>
        <dbReference type="EMBL" id="PPK98766.1"/>
    </source>
</evidence>
<gene>
    <name evidence="2" type="ORF">CLV92_101467</name>
</gene>
<protein>
    <submittedName>
        <fullName evidence="2">Uncharacterized protein</fullName>
    </submittedName>
</protein>
<sequence length="75" mass="8065">MDGEQRRTPVRGGAGGTGFHPSRVPAAGGTAVSEPFHLFLLRVRQVVHTAVSEGGAALRIRWRPPPDGLREALRQ</sequence>
<dbReference type="Proteomes" id="UP000239485">
    <property type="component" value="Unassembled WGS sequence"/>
</dbReference>
<reference evidence="2 3" key="1">
    <citation type="submission" date="2018-02" db="EMBL/GenBank/DDBJ databases">
        <title>Genomic Encyclopedia of Archaeal and Bacterial Type Strains, Phase II (KMG-II): from individual species to whole genera.</title>
        <authorList>
            <person name="Goeker M."/>
        </authorList>
    </citation>
    <scope>NUCLEOTIDE SEQUENCE [LARGE SCALE GENOMIC DNA]</scope>
    <source>
        <strain evidence="2 3">DSM 22857</strain>
    </source>
</reference>
<accession>A0A2S6IWV9</accession>
<evidence type="ECO:0000313" key="3">
    <source>
        <dbReference type="Proteomes" id="UP000239485"/>
    </source>
</evidence>
<keyword evidence="3" id="KW-1185">Reference proteome</keyword>